<evidence type="ECO:0000313" key="2">
    <source>
        <dbReference type="EMBL" id="KAK7239295.1"/>
    </source>
</evidence>
<accession>A0ABR1FVD1</accession>
<evidence type="ECO:0000313" key="3">
    <source>
        <dbReference type="Proteomes" id="UP001363151"/>
    </source>
</evidence>
<evidence type="ECO:0000256" key="1">
    <source>
        <dbReference type="SAM" id="MobiDB-lite"/>
    </source>
</evidence>
<feature type="compositionally biased region" description="Basic and acidic residues" evidence="1">
    <location>
        <begin position="225"/>
        <end position="235"/>
    </location>
</feature>
<keyword evidence="3" id="KW-1185">Reference proteome</keyword>
<protein>
    <submittedName>
        <fullName evidence="2">Spectrin binding protein</fullName>
    </submittedName>
</protein>
<feature type="compositionally biased region" description="Basic residues" evidence="1">
    <location>
        <begin position="37"/>
        <end position="58"/>
    </location>
</feature>
<comment type="caution">
    <text evidence="2">The sequence shown here is derived from an EMBL/GenBank/DDBJ whole genome shotgun (WGS) entry which is preliminary data.</text>
</comment>
<dbReference type="Proteomes" id="UP001363151">
    <property type="component" value="Unassembled WGS sequence"/>
</dbReference>
<feature type="region of interest" description="Disordered" evidence="1">
    <location>
        <begin position="132"/>
        <end position="198"/>
    </location>
</feature>
<reference evidence="2 3" key="1">
    <citation type="submission" date="2024-03" db="EMBL/GenBank/DDBJ databases">
        <title>Aureococcus anophagefferens CCMP1851 and Kratosvirus quantuckense: Draft genome of a second virus-susceptible host strain in the model system.</title>
        <authorList>
            <person name="Chase E."/>
            <person name="Truchon A.R."/>
            <person name="Schepens W."/>
            <person name="Wilhelm S.W."/>
        </authorList>
    </citation>
    <scope>NUCLEOTIDE SEQUENCE [LARGE SCALE GENOMIC DNA]</scope>
    <source>
        <strain evidence="2 3">CCMP1851</strain>
    </source>
</reference>
<name>A0ABR1FVD1_AURAN</name>
<gene>
    <name evidence="2" type="ORF">SO694_000253105</name>
</gene>
<sequence length="273" mass="30344">MTDASENNASDGDDDAAALKPQADGGASSDDEDARASKKAQKKQRKKDKKEKKKKKAGRREGAITAAAFFDDKVQLLVARGYDDAAIVALLERDGYRATVDASRRAAPALAAGVARLLEAEVAAQLWRASEAARARAAPRRPSPPRRRRGDARRRSRSSSSSRSRSRSYDSRSRSRSPAARAPHDPRNPLDPIGARVRSEFRERAPDFAGRLPHWDHDAYETEIAREPSPERALDGDYEPPQPEWFSRAGGVYIKNPRAWLNEPRERHDDDRG</sequence>
<proteinExistence type="predicted"/>
<feature type="region of interest" description="Disordered" evidence="1">
    <location>
        <begin position="1"/>
        <end position="62"/>
    </location>
</feature>
<feature type="compositionally biased region" description="Low complexity" evidence="1">
    <location>
        <begin position="1"/>
        <end position="10"/>
    </location>
</feature>
<dbReference type="EMBL" id="JBBJCI010000224">
    <property type="protein sequence ID" value="KAK7239295.1"/>
    <property type="molecule type" value="Genomic_DNA"/>
</dbReference>
<organism evidence="2 3">
    <name type="scientific">Aureococcus anophagefferens</name>
    <name type="common">Harmful bloom alga</name>
    <dbReference type="NCBI Taxonomy" id="44056"/>
    <lineage>
        <taxon>Eukaryota</taxon>
        <taxon>Sar</taxon>
        <taxon>Stramenopiles</taxon>
        <taxon>Ochrophyta</taxon>
        <taxon>Pelagophyceae</taxon>
        <taxon>Pelagomonadales</taxon>
        <taxon>Pelagomonadaceae</taxon>
        <taxon>Aureococcus</taxon>
    </lineage>
</organism>
<feature type="compositionally biased region" description="Basic residues" evidence="1">
    <location>
        <begin position="137"/>
        <end position="157"/>
    </location>
</feature>
<feature type="region of interest" description="Disordered" evidence="1">
    <location>
        <begin position="225"/>
        <end position="249"/>
    </location>
</feature>